<dbReference type="GO" id="GO:0003677">
    <property type="term" value="F:DNA binding"/>
    <property type="evidence" value="ECO:0007669"/>
    <property type="project" value="UniProtKB-KW"/>
</dbReference>
<dbReference type="SMART" id="SM00422">
    <property type="entry name" value="HTH_MERR"/>
    <property type="match status" value="1"/>
</dbReference>
<proteinExistence type="predicted"/>
<organism evidence="3 4">
    <name type="scientific">Listeria monocytogenes</name>
    <dbReference type="NCBI Taxonomy" id="1639"/>
    <lineage>
        <taxon>Bacteria</taxon>
        <taxon>Bacillati</taxon>
        <taxon>Bacillota</taxon>
        <taxon>Bacilli</taxon>
        <taxon>Bacillales</taxon>
        <taxon>Listeriaceae</taxon>
        <taxon>Listeria</taxon>
    </lineage>
</organism>
<dbReference type="KEGG" id="lmv:Y193_06625"/>
<evidence type="ECO:0000256" key="1">
    <source>
        <dbReference type="ARBA" id="ARBA00023125"/>
    </source>
</evidence>
<comment type="caution">
    <text evidence="3">The sequence shown here is derived from an EMBL/GenBank/DDBJ whole genome shotgun (WGS) entry which is preliminary data.</text>
</comment>
<dbReference type="Proteomes" id="UP000272537">
    <property type="component" value="Unassembled WGS sequence"/>
</dbReference>
<dbReference type="KEGG" id="lmok:CQ02_09290"/>
<dbReference type="Gene3D" id="1.10.1660.10">
    <property type="match status" value="1"/>
</dbReference>
<dbReference type="GO" id="GO:0003700">
    <property type="term" value="F:DNA-binding transcription factor activity"/>
    <property type="evidence" value="ECO:0007669"/>
    <property type="project" value="InterPro"/>
</dbReference>
<dbReference type="SUPFAM" id="SSF46955">
    <property type="entry name" value="Putative DNA-binding domain"/>
    <property type="match status" value="1"/>
</dbReference>
<dbReference type="PROSITE" id="PS50937">
    <property type="entry name" value="HTH_MERR_2"/>
    <property type="match status" value="1"/>
</dbReference>
<gene>
    <name evidence="3" type="primary">merr1</name>
    <name evidence="3" type="ORF">DYZ80_02640</name>
</gene>
<dbReference type="PANTHER" id="PTHR30204:SF97">
    <property type="entry name" value="MERR FAMILY REGULATORY PROTEIN"/>
    <property type="match status" value="1"/>
</dbReference>
<keyword evidence="1" id="KW-0238">DNA-binding</keyword>
<protein>
    <submittedName>
        <fullName evidence="3">Mercuric resistance operon regulatory protein</fullName>
    </submittedName>
</protein>
<dbReference type="PANTHER" id="PTHR30204">
    <property type="entry name" value="REDOX-CYCLING DRUG-SENSING TRANSCRIPTIONAL ACTIVATOR SOXR"/>
    <property type="match status" value="1"/>
</dbReference>
<dbReference type="CDD" id="cd00592">
    <property type="entry name" value="HTH_MerR-like"/>
    <property type="match status" value="1"/>
</dbReference>
<evidence type="ECO:0000259" key="2">
    <source>
        <dbReference type="PROSITE" id="PS50937"/>
    </source>
</evidence>
<feature type="domain" description="HTH merR-type" evidence="2">
    <location>
        <begin position="15"/>
        <end position="83"/>
    </location>
</feature>
<name>A0AB37NGL4_LISMN</name>
<dbReference type="InterPro" id="IPR047057">
    <property type="entry name" value="MerR_fam"/>
</dbReference>
<dbReference type="InterPro" id="IPR009061">
    <property type="entry name" value="DNA-bd_dom_put_sf"/>
</dbReference>
<reference evidence="3 4" key="1">
    <citation type="journal article" date="2018" name="BMC Genomics">
        <title>Genes significantly associated with lineage II food isolates of Listeria monocytogenes.</title>
        <authorList>
            <person name="Pirone-Davies C."/>
            <person name="Chen Y."/>
            <person name="Pightling A."/>
            <person name="Ryan G."/>
            <person name="Wang Y."/>
            <person name="Yao K."/>
            <person name="Hoffmann M."/>
            <person name="Allard M.W."/>
        </authorList>
    </citation>
    <scope>NUCLEOTIDE SEQUENCE [LARGE SCALE GENOMIC DNA]</scope>
    <source>
        <strain evidence="3 4">PNUSAL000550</strain>
    </source>
</reference>
<dbReference type="Pfam" id="PF13411">
    <property type="entry name" value="MerR_1"/>
    <property type="match status" value="1"/>
</dbReference>
<dbReference type="InterPro" id="IPR000551">
    <property type="entry name" value="MerR-type_HTH_dom"/>
</dbReference>
<evidence type="ECO:0000313" key="3">
    <source>
        <dbReference type="EMBL" id="RKA06745.1"/>
    </source>
</evidence>
<accession>A0AB37NGL4</accession>
<sequence length="156" mass="18219">MLPLVYQMEVSEMEQWTVKEMAAYVGISADTLRYYEKNKIIVPNRLENGYRVYNTEHLLELKFILVMKYARFSLSEIKLMMEWLRSEPSVACNTASKELLALKAAEIKQTIAHYTKIAALLEELPQIDEVQDYSTVQKDVNTFVEHIFTDIRKDGF</sequence>
<evidence type="ECO:0000313" key="4">
    <source>
        <dbReference type="Proteomes" id="UP000272537"/>
    </source>
</evidence>
<dbReference type="EMBL" id="QXLS01000006">
    <property type="protein sequence ID" value="RKA06745.1"/>
    <property type="molecule type" value="Genomic_DNA"/>
</dbReference>
<dbReference type="AlphaFoldDB" id="A0AB37NGL4"/>